<accession>A0A0C9W2Z7</accession>
<dbReference type="SUPFAM" id="SSF52540">
    <property type="entry name" value="P-loop containing nucleoside triphosphate hydrolases"/>
    <property type="match status" value="2"/>
</dbReference>
<evidence type="ECO:0000313" key="2">
    <source>
        <dbReference type="EMBL" id="KIJ60458.1"/>
    </source>
</evidence>
<dbReference type="InterPro" id="IPR027417">
    <property type="entry name" value="P-loop_NTPase"/>
</dbReference>
<name>A0A0C9W2Z7_9AGAM</name>
<dbReference type="Proteomes" id="UP000053820">
    <property type="component" value="Unassembled WGS sequence"/>
</dbReference>
<dbReference type="GO" id="GO:0005525">
    <property type="term" value="F:GTP binding"/>
    <property type="evidence" value="ECO:0007669"/>
    <property type="project" value="InterPro"/>
</dbReference>
<dbReference type="Pfam" id="PF01926">
    <property type="entry name" value="MMR_HSR1"/>
    <property type="match status" value="2"/>
</dbReference>
<dbReference type="HOGENOM" id="CLU_618285_0_0_1"/>
<evidence type="ECO:0000313" key="3">
    <source>
        <dbReference type="Proteomes" id="UP000053820"/>
    </source>
</evidence>
<dbReference type="InterPro" id="IPR006073">
    <property type="entry name" value="GTP-bd"/>
</dbReference>
<feature type="domain" description="G" evidence="1">
    <location>
        <begin position="259"/>
        <end position="327"/>
    </location>
</feature>
<protein>
    <recommendedName>
        <fullName evidence="1">G domain-containing protein</fullName>
    </recommendedName>
</protein>
<proteinExistence type="predicted"/>
<dbReference type="EMBL" id="KN839872">
    <property type="protein sequence ID" value="KIJ60458.1"/>
    <property type="molecule type" value="Genomic_DNA"/>
</dbReference>
<keyword evidence="3" id="KW-1185">Reference proteome</keyword>
<evidence type="ECO:0000259" key="1">
    <source>
        <dbReference type="Pfam" id="PF01926"/>
    </source>
</evidence>
<gene>
    <name evidence="2" type="ORF">HYDPIDRAFT_117169</name>
</gene>
<organism evidence="2 3">
    <name type="scientific">Hydnomerulius pinastri MD-312</name>
    <dbReference type="NCBI Taxonomy" id="994086"/>
    <lineage>
        <taxon>Eukaryota</taxon>
        <taxon>Fungi</taxon>
        <taxon>Dikarya</taxon>
        <taxon>Basidiomycota</taxon>
        <taxon>Agaricomycotina</taxon>
        <taxon>Agaricomycetes</taxon>
        <taxon>Agaricomycetidae</taxon>
        <taxon>Boletales</taxon>
        <taxon>Boletales incertae sedis</taxon>
        <taxon>Leucogyrophana</taxon>
    </lineage>
</organism>
<reference evidence="2 3" key="1">
    <citation type="submission" date="2014-04" db="EMBL/GenBank/DDBJ databases">
        <title>Evolutionary Origins and Diversification of the Mycorrhizal Mutualists.</title>
        <authorList>
            <consortium name="DOE Joint Genome Institute"/>
            <consortium name="Mycorrhizal Genomics Consortium"/>
            <person name="Kohler A."/>
            <person name="Kuo A."/>
            <person name="Nagy L.G."/>
            <person name="Floudas D."/>
            <person name="Copeland A."/>
            <person name="Barry K.W."/>
            <person name="Cichocki N."/>
            <person name="Veneault-Fourrey C."/>
            <person name="LaButti K."/>
            <person name="Lindquist E.A."/>
            <person name="Lipzen A."/>
            <person name="Lundell T."/>
            <person name="Morin E."/>
            <person name="Murat C."/>
            <person name="Riley R."/>
            <person name="Ohm R."/>
            <person name="Sun H."/>
            <person name="Tunlid A."/>
            <person name="Henrissat B."/>
            <person name="Grigoriev I.V."/>
            <person name="Hibbett D.S."/>
            <person name="Martin F."/>
        </authorList>
    </citation>
    <scope>NUCLEOTIDE SEQUENCE [LARGE SCALE GENOMIC DNA]</scope>
    <source>
        <strain evidence="2 3">MD-312</strain>
    </source>
</reference>
<feature type="domain" description="G" evidence="1">
    <location>
        <begin position="8"/>
        <end position="140"/>
    </location>
</feature>
<dbReference type="Gene3D" id="3.40.50.300">
    <property type="entry name" value="P-loop containing nucleotide triphosphate hydrolases"/>
    <property type="match status" value="2"/>
</dbReference>
<dbReference type="AlphaFoldDB" id="A0A0C9W2Z7"/>
<sequence length="443" mass="48927">MGPKHARNVVVFGETGVGKSSIINMVLQRDPAFKLPDVQPVAEKKASKKSRAKTSNNTLGCTSRTECYEATLPSGTRVKLWDTQGLDEGDQGTVQSAKALEELEKLLRDVASSETGIDLLLYCMSAGRAKKALTQNYSAIYEKIFDGKVPVALAITGLERQRDMHGWWINNRDKLCKLGLFFDAHACITAVEDHRNADEESRLDISRRRIIELVSREALDGHEQVCPGVGGIKGPHLNGIDINSRPFSFYELTHDHVVFAVIGPSGAGKSLFISKATGLSPESVGVGKESDLRACTEHVSAFKFTDPVCGKDIILIDTPGLDQASGLSDDEIVAKLSRWLQEMRKRKLRLAGMLYLHGLSDNYMTTTSMRHLCHLETICGANGISRVVAVSWDDMEQRECMEKLNELRSKVTSWRTQAEVMGVLLFLNTSDSAREVIRKCITT</sequence>
<dbReference type="CDD" id="cd00882">
    <property type="entry name" value="Ras_like_GTPase"/>
    <property type="match status" value="2"/>
</dbReference>
<dbReference type="OrthoDB" id="2611327at2759"/>